<sequence>MLTSDPFGFDPFEEDTQPQQSGADFLGQWYTDIPGSSVSGGMPSTKQEEGFILDFISQNQRAPTQQEAAAFMKGVPGSEYQWRPESTMGQMGFRTQQDYLDAQRAGEPYGPYAGSLVPEGGTVLSKDMSPWLRTYQPERYGGPIGRGEYFTPPGGLKGAPPSLFGEPTGKNMAEFYPQYDRSPFQEPSMEEVLGKHAPTQVYQARLADYLDRQIEQDKPEAQKWTDYYNTEIQGFKDRLALGKIDQAAYNEGSIALRNMIDEKLSGLMTEDRATELAQQAMDLINKGTQAEELPLFADIQGVTGASVQDLYNQTVKGTPVLDYYGNQKLDRAGNPMFTGGLEAQFNQEQAKIPQFKGYPDVGAVNPVTGREQGQYLSYVESLGLAPEYANYMKGRYWGFYNLWLQARRQADYPMPFISFINDYLAGGG</sequence>
<gene>
    <name evidence="3" type="ORF">MM415A00385_0033</name>
    <name evidence="2" type="ORF">MM415B00526_0023</name>
</gene>
<dbReference type="EMBL" id="MT142492">
    <property type="protein sequence ID" value="QJA82643.1"/>
    <property type="molecule type" value="Genomic_DNA"/>
</dbReference>
<evidence type="ECO:0000313" key="3">
    <source>
        <dbReference type="EMBL" id="QJA82643.1"/>
    </source>
</evidence>
<organism evidence="2">
    <name type="scientific">viral metagenome</name>
    <dbReference type="NCBI Taxonomy" id="1070528"/>
    <lineage>
        <taxon>unclassified sequences</taxon>
        <taxon>metagenomes</taxon>
        <taxon>organismal metagenomes</taxon>
    </lineage>
</organism>
<proteinExistence type="predicted"/>
<evidence type="ECO:0000256" key="1">
    <source>
        <dbReference type="SAM" id="MobiDB-lite"/>
    </source>
</evidence>
<reference evidence="2" key="1">
    <citation type="submission" date="2020-03" db="EMBL/GenBank/DDBJ databases">
        <title>The deep terrestrial virosphere.</title>
        <authorList>
            <person name="Holmfeldt K."/>
            <person name="Nilsson E."/>
            <person name="Simone D."/>
            <person name="Lopez-Fernandez M."/>
            <person name="Wu X."/>
            <person name="de Brujin I."/>
            <person name="Lundin D."/>
            <person name="Andersson A."/>
            <person name="Bertilsson S."/>
            <person name="Dopson M."/>
        </authorList>
    </citation>
    <scope>NUCLEOTIDE SEQUENCE</scope>
    <source>
        <strain evidence="3">MM415A00385</strain>
        <strain evidence="2">MM415B00526</strain>
    </source>
</reference>
<accession>A0A6M3J362</accession>
<name>A0A6M3J362_9ZZZZ</name>
<evidence type="ECO:0000313" key="2">
    <source>
        <dbReference type="EMBL" id="QJA64260.1"/>
    </source>
</evidence>
<dbReference type="AlphaFoldDB" id="A0A6M3J362"/>
<protein>
    <submittedName>
        <fullName evidence="2">Uncharacterized protein</fullName>
    </submittedName>
</protein>
<feature type="region of interest" description="Disordered" evidence="1">
    <location>
        <begin position="1"/>
        <end position="22"/>
    </location>
</feature>
<dbReference type="EMBL" id="MT141516">
    <property type="protein sequence ID" value="QJA64260.1"/>
    <property type="molecule type" value="Genomic_DNA"/>
</dbReference>